<dbReference type="EMBL" id="JANAWD010000088">
    <property type="protein sequence ID" value="KAJ3487563.1"/>
    <property type="molecule type" value="Genomic_DNA"/>
</dbReference>
<feature type="region of interest" description="Disordered" evidence="1">
    <location>
        <begin position="588"/>
        <end position="677"/>
    </location>
</feature>
<dbReference type="InterPro" id="IPR011022">
    <property type="entry name" value="Arrestin_C-like"/>
</dbReference>
<dbReference type="AlphaFoldDB" id="A0AAD5V6U7"/>
<evidence type="ECO:0000313" key="4">
    <source>
        <dbReference type="Proteomes" id="UP001212997"/>
    </source>
</evidence>
<feature type="compositionally biased region" description="Gly residues" evidence="1">
    <location>
        <begin position="538"/>
        <end position="557"/>
    </location>
</feature>
<dbReference type="Gene3D" id="2.60.40.640">
    <property type="match status" value="2"/>
</dbReference>
<name>A0AAD5V6U7_9APHY</name>
<proteinExistence type="predicted"/>
<feature type="compositionally biased region" description="Basic and acidic residues" evidence="1">
    <location>
        <begin position="605"/>
        <end position="629"/>
    </location>
</feature>
<organism evidence="3 4">
    <name type="scientific">Meripilus lineatus</name>
    <dbReference type="NCBI Taxonomy" id="2056292"/>
    <lineage>
        <taxon>Eukaryota</taxon>
        <taxon>Fungi</taxon>
        <taxon>Dikarya</taxon>
        <taxon>Basidiomycota</taxon>
        <taxon>Agaricomycotina</taxon>
        <taxon>Agaricomycetes</taxon>
        <taxon>Polyporales</taxon>
        <taxon>Meripilaceae</taxon>
        <taxon>Meripilus</taxon>
    </lineage>
</organism>
<feature type="compositionally biased region" description="Low complexity" evidence="1">
    <location>
        <begin position="233"/>
        <end position="249"/>
    </location>
</feature>
<feature type="compositionally biased region" description="Pro residues" evidence="1">
    <location>
        <begin position="1051"/>
        <end position="1067"/>
    </location>
</feature>
<feature type="domain" description="Arrestin C-terminal-like" evidence="2">
    <location>
        <begin position="800"/>
        <end position="996"/>
    </location>
</feature>
<reference evidence="3" key="1">
    <citation type="submission" date="2022-07" db="EMBL/GenBank/DDBJ databases">
        <title>Genome Sequence of Physisporinus lineatus.</title>
        <authorList>
            <person name="Buettner E."/>
        </authorList>
    </citation>
    <scope>NUCLEOTIDE SEQUENCE</scope>
    <source>
        <strain evidence="3">VT162</strain>
    </source>
</reference>
<feature type="region of interest" description="Disordered" evidence="1">
    <location>
        <begin position="1023"/>
        <end position="1108"/>
    </location>
</feature>
<evidence type="ECO:0000256" key="1">
    <source>
        <dbReference type="SAM" id="MobiDB-lite"/>
    </source>
</evidence>
<dbReference type="Pfam" id="PF00339">
    <property type="entry name" value="Arrestin_N"/>
    <property type="match status" value="1"/>
</dbReference>
<feature type="compositionally biased region" description="Basic and acidic residues" evidence="1">
    <location>
        <begin position="266"/>
        <end position="275"/>
    </location>
</feature>
<dbReference type="GO" id="GO:0070086">
    <property type="term" value="P:ubiquitin-dependent endocytosis"/>
    <property type="evidence" value="ECO:0007669"/>
    <property type="project" value="TreeGrafter"/>
</dbReference>
<dbReference type="InterPro" id="IPR011021">
    <property type="entry name" value="Arrestin-like_N"/>
</dbReference>
<gene>
    <name evidence="3" type="ORF">NLI96_g3450</name>
</gene>
<feature type="compositionally biased region" description="Low complexity" evidence="1">
    <location>
        <begin position="649"/>
        <end position="676"/>
    </location>
</feature>
<dbReference type="PANTHER" id="PTHR11188:SF17">
    <property type="entry name" value="FI21816P1"/>
    <property type="match status" value="1"/>
</dbReference>
<protein>
    <recommendedName>
        <fullName evidence="2">Arrestin C-terminal-like domain-containing protein</fullName>
    </recommendedName>
</protein>
<sequence length="1139" mass="122777">MSMFRILLGPVWVPVYRNEEWQEKKKDLVEAITESSASINPWVGQQGLGGVVKRGPRRSDGSGPQPPGNNPLCQEYRTSMAALKQPYSRNSLDIRLAESVIFLRADPTGRNRNLPNSPPAVVRGLLTLTLTKPTKISSIEVELVCKTSTAWPEGVGARRIDITEDHKVYEQSYVFFDATRPSSSGHNTRRTLSVGPGIAFDRERSGYGYSSGLNNDAYPYGDDGEGDDDRSEAGASSESTSEGQGTTSSRLHRSLRFGRMSLTGDEPERRGRGLTRDQTGPPPSQPRRRGLGRHLSVDQAHFQPSFVEHRDTQLPPTPPYSPIASPVQPLSRMSTLSEPPTHTPTQTLSQTQNPAQAHVHMHTIGGTAGGQGEDFGSSPAQSLEEFRRNLRAGMGNLSDPGPVMQQGDNPIHASISQSASTSTSASGLNLRIDTGGRYQRMSLDGEAEFVVGSSTGTGAGDNVRRSPTIGPVVDHVALPVPEEEAVESSPPTSPTLGLAGGGGTYHPNTSTTSNHSGNSNHSGSNHSNSNNSNEDQAGVGGREAGGSGSGSGSGGSNSSGAGTIRGRRHKRFSFASVSNAFMGAVKGVRSVSHPGRDITPPRSSPDPRDRDRRMSRDTIGRRTSQDQEGRFPLSPIRGRTSVDAGVNGPSSPLPSHLIHQPHLPPQHLLSPSTTTTGVSSLAAGVPLNHVNSNVGSVRSTLGRVTGVLRLDGLEGKEYGDGWKEFRSGVYTYPISFAIPISASPSITCDYGSVSWRLKAYAHRPGTFKQKLSASEEVLVVACPGEDDTEETESIIVERQWDDQMQYLIAISGRSFAIGGVIPVSLTFMPWTKMKIFRLAVVIEERIDYLTNFKRIARSDAITRIPLVSLQMPGKEVPLFPLAIDDVSDFKKTPLWDLYAPSDSETELDPLELSEIASGFMGPGPWKIQKELKLPKSCDVLHFTNKNKKSNIIVTHLLKIIFRVQRGDDEDLDLGSGKRKLYDIVVQTPVHILSCLCSPDYTSLPPYSGLQVLPAPSCRCERGRRTRRGISSPPYSPSVSGTSLNAHHIHPQSPPPAPPPTAISPVPPASGHALLHSPRLQHHHSNMSTSTTDSSSDGHLGNGNNPHDSACVQYERLITGQETEVGEAPPDYESVTAWGR</sequence>
<keyword evidence="4" id="KW-1185">Reference proteome</keyword>
<feature type="compositionally biased region" description="Polar residues" evidence="1">
    <location>
        <begin position="331"/>
        <end position="355"/>
    </location>
</feature>
<feature type="region of interest" description="Disordered" evidence="1">
    <location>
        <begin position="482"/>
        <end position="564"/>
    </location>
</feature>
<feature type="compositionally biased region" description="Low complexity" evidence="1">
    <location>
        <begin position="1087"/>
        <end position="1096"/>
    </location>
</feature>
<dbReference type="InterPro" id="IPR014752">
    <property type="entry name" value="Arrestin-like_C"/>
</dbReference>
<dbReference type="GO" id="GO:0005886">
    <property type="term" value="C:plasma membrane"/>
    <property type="evidence" value="ECO:0007669"/>
    <property type="project" value="TreeGrafter"/>
</dbReference>
<feature type="region of interest" description="Disordered" evidence="1">
    <location>
        <begin position="1120"/>
        <end position="1139"/>
    </location>
</feature>
<evidence type="ECO:0000259" key="2">
    <source>
        <dbReference type="SMART" id="SM01017"/>
    </source>
</evidence>
<feature type="compositionally biased region" description="Low complexity" evidence="1">
    <location>
        <begin position="508"/>
        <end position="533"/>
    </location>
</feature>
<dbReference type="Proteomes" id="UP001212997">
    <property type="component" value="Unassembled WGS sequence"/>
</dbReference>
<accession>A0AAD5V6U7</accession>
<comment type="caution">
    <text evidence="3">The sequence shown here is derived from an EMBL/GenBank/DDBJ whole genome shotgun (WGS) entry which is preliminary data.</text>
</comment>
<dbReference type="GO" id="GO:0031625">
    <property type="term" value="F:ubiquitin protein ligase binding"/>
    <property type="evidence" value="ECO:0007669"/>
    <property type="project" value="TreeGrafter"/>
</dbReference>
<feature type="region of interest" description="Disordered" evidence="1">
    <location>
        <begin position="44"/>
        <end position="71"/>
    </location>
</feature>
<evidence type="ECO:0000313" key="3">
    <source>
        <dbReference type="EMBL" id="KAJ3487563.1"/>
    </source>
</evidence>
<dbReference type="InterPro" id="IPR050357">
    <property type="entry name" value="Arrestin_domain-protein"/>
</dbReference>
<dbReference type="GO" id="GO:0030674">
    <property type="term" value="F:protein-macromolecule adaptor activity"/>
    <property type="evidence" value="ECO:0007669"/>
    <property type="project" value="TreeGrafter"/>
</dbReference>
<dbReference type="Pfam" id="PF02752">
    <property type="entry name" value="Arrestin_C"/>
    <property type="match status" value="1"/>
</dbReference>
<dbReference type="PANTHER" id="PTHR11188">
    <property type="entry name" value="ARRESTIN DOMAIN CONTAINING PROTEIN"/>
    <property type="match status" value="1"/>
</dbReference>
<feature type="region of interest" description="Disordered" evidence="1">
    <location>
        <begin position="309"/>
        <end position="355"/>
    </location>
</feature>
<dbReference type="GO" id="GO:0005829">
    <property type="term" value="C:cytosol"/>
    <property type="evidence" value="ECO:0007669"/>
    <property type="project" value="TreeGrafter"/>
</dbReference>
<feature type="region of interest" description="Disordered" evidence="1">
    <location>
        <begin position="179"/>
        <end position="291"/>
    </location>
</feature>
<dbReference type="SMART" id="SM01017">
    <property type="entry name" value="Arrestin_C"/>
    <property type="match status" value="1"/>
</dbReference>